<dbReference type="InterPro" id="IPR014347">
    <property type="entry name" value="Tautomerase/MIF_sf"/>
</dbReference>
<dbReference type="CDD" id="cd00580">
    <property type="entry name" value="CHMI"/>
    <property type="match status" value="1"/>
</dbReference>
<dbReference type="AlphaFoldDB" id="A0A318KW54"/>
<dbReference type="GO" id="GO:0008704">
    <property type="term" value="F:5-carboxymethyl-2-hydroxymuconate delta-isomerase activity"/>
    <property type="evidence" value="ECO:0007669"/>
    <property type="project" value="InterPro"/>
</dbReference>
<dbReference type="RefSeq" id="WP_110391385.1">
    <property type="nucleotide sequence ID" value="NZ_QJKI01000017.1"/>
</dbReference>
<proteinExistence type="predicted"/>
<dbReference type="SUPFAM" id="SSF55331">
    <property type="entry name" value="Tautomerase/MIF"/>
    <property type="match status" value="1"/>
</dbReference>
<organism evidence="1 2">
    <name type="scientific">Rivihabitans pingtungensis</name>
    <dbReference type="NCBI Taxonomy" id="1054498"/>
    <lineage>
        <taxon>Bacteria</taxon>
        <taxon>Pseudomonadati</taxon>
        <taxon>Pseudomonadota</taxon>
        <taxon>Betaproteobacteria</taxon>
        <taxon>Neisseriales</taxon>
        <taxon>Aquaspirillaceae</taxon>
        <taxon>Rivihabitans</taxon>
    </lineage>
</organism>
<reference evidence="1 2" key="1">
    <citation type="submission" date="2018-05" db="EMBL/GenBank/DDBJ databases">
        <title>Genomic Encyclopedia of Type Strains, Phase IV (KMG-IV): sequencing the most valuable type-strain genomes for metagenomic binning, comparative biology and taxonomic classification.</title>
        <authorList>
            <person name="Goeker M."/>
        </authorList>
    </citation>
    <scope>NUCLEOTIDE SEQUENCE [LARGE SCALE GENOMIC DNA]</scope>
    <source>
        <strain evidence="1 2">DSM 29661</strain>
    </source>
</reference>
<dbReference type="Gene3D" id="3.30.429.10">
    <property type="entry name" value="Macrophage Migration Inhibitory Factor"/>
    <property type="match status" value="1"/>
</dbReference>
<sequence length="126" mass="13678">MPHLTIEYSDNLPGFDPRAALTHVNQMLDASGLFQEIDIKSRIIACSVFQVGLADSGRGFIHARIAIMPGRTDQQKADLTQAVLHALRQQLPTLADVHVQISVELYELDAASYAKDSLVGGVSIGH</sequence>
<keyword evidence="1" id="KW-0413">Isomerase</keyword>
<dbReference type="PANTHER" id="PTHR37950:SF1">
    <property type="entry name" value="4-HYDROXYPHENYLACETATE CATABOLISM PROTEIN"/>
    <property type="match status" value="1"/>
</dbReference>
<dbReference type="InterPro" id="IPR004220">
    <property type="entry name" value="5-COMe_2-OHmuconate_Isoase"/>
</dbReference>
<dbReference type="Pfam" id="PF02962">
    <property type="entry name" value="CHMI"/>
    <property type="match status" value="1"/>
</dbReference>
<dbReference type="OrthoDB" id="9814215at2"/>
<dbReference type="EMBL" id="QJKI01000017">
    <property type="protein sequence ID" value="PXX77423.1"/>
    <property type="molecule type" value="Genomic_DNA"/>
</dbReference>
<accession>A0A318KW54</accession>
<name>A0A318KW54_9NEIS</name>
<dbReference type="PANTHER" id="PTHR37950">
    <property type="entry name" value="4-HYDROXYPHENYLACETATE CATABOLISM PROTEIN"/>
    <property type="match status" value="1"/>
</dbReference>
<gene>
    <name evidence="1" type="ORF">DFR34_11728</name>
</gene>
<keyword evidence="2" id="KW-1185">Reference proteome</keyword>
<comment type="caution">
    <text evidence="1">The sequence shown here is derived from an EMBL/GenBank/DDBJ whole genome shotgun (WGS) entry which is preliminary data.</text>
</comment>
<protein>
    <submittedName>
        <fullName evidence="1">5-carboxymethyl-2-hydroxymuconate isomerase</fullName>
    </submittedName>
</protein>
<evidence type="ECO:0000313" key="1">
    <source>
        <dbReference type="EMBL" id="PXX77423.1"/>
    </source>
</evidence>
<evidence type="ECO:0000313" key="2">
    <source>
        <dbReference type="Proteomes" id="UP000247555"/>
    </source>
</evidence>
<dbReference type="Proteomes" id="UP000247555">
    <property type="component" value="Unassembled WGS sequence"/>
</dbReference>